<feature type="region of interest" description="Disordered" evidence="16">
    <location>
        <begin position="1264"/>
        <end position="1290"/>
    </location>
</feature>
<evidence type="ECO:0000256" key="8">
    <source>
        <dbReference type="ARBA" id="ARBA00022777"/>
    </source>
</evidence>
<keyword evidence="7 15" id="KW-0547">Nucleotide-binding</keyword>
<keyword evidence="6" id="KW-0808">Transferase</keyword>
<dbReference type="InterPro" id="IPR037085">
    <property type="entry name" value="Cdc42-bd-like_dom_sf"/>
</dbReference>
<dbReference type="SUPFAM" id="SSF56112">
    <property type="entry name" value="Protein kinase-like (PK-like)"/>
    <property type="match status" value="1"/>
</dbReference>
<proteinExistence type="inferred from homology"/>
<dbReference type="Proteomes" id="UP000267029">
    <property type="component" value="Unassembled WGS sequence"/>
</dbReference>
<dbReference type="Gene3D" id="2.30.30.40">
    <property type="entry name" value="SH3 Domains"/>
    <property type="match status" value="1"/>
</dbReference>
<evidence type="ECO:0000256" key="4">
    <source>
        <dbReference type="ARBA" id="ARBA00022443"/>
    </source>
</evidence>
<evidence type="ECO:0000256" key="16">
    <source>
        <dbReference type="SAM" id="MobiDB-lite"/>
    </source>
</evidence>
<dbReference type="EC" id="2.7.10.2" evidence="3"/>
<dbReference type="PROSITE" id="PS00798">
    <property type="entry name" value="ALDOKETO_REDUCTASE_1"/>
    <property type="match status" value="1"/>
</dbReference>
<keyword evidence="10" id="KW-0521">NADP</keyword>
<evidence type="ECO:0000256" key="2">
    <source>
        <dbReference type="ARBA" id="ARBA00007905"/>
    </source>
</evidence>
<organism evidence="19 20">
    <name type="scientific">Mesocestoides corti</name>
    <name type="common">Flatworm</name>
    <dbReference type="NCBI Taxonomy" id="53468"/>
    <lineage>
        <taxon>Eukaryota</taxon>
        <taxon>Metazoa</taxon>
        <taxon>Spiralia</taxon>
        <taxon>Lophotrochozoa</taxon>
        <taxon>Platyhelminthes</taxon>
        <taxon>Cestoda</taxon>
        <taxon>Eucestoda</taxon>
        <taxon>Cyclophyllidea</taxon>
        <taxon>Mesocestoididae</taxon>
        <taxon>Mesocestoides</taxon>
    </lineage>
</organism>
<reference evidence="19 20" key="1">
    <citation type="submission" date="2018-10" db="EMBL/GenBank/DDBJ databases">
        <authorList>
            <consortium name="Pathogen Informatics"/>
        </authorList>
    </citation>
    <scope>NUCLEOTIDE SEQUENCE [LARGE SCALE GENOMIC DNA]</scope>
</reference>
<evidence type="ECO:0000256" key="1">
    <source>
        <dbReference type="ARBA" id="ARBA00004496"/>
    </source>
</evidence>
<dbReference type="SUPFAM" id="SSF50044">
    <property type="entry name" value="SH3-domain"/>
    <property type="match status" value="1"/>
</dbReference>
<dbReference type="PROSITE" id="PS50002">
    <property type="entry name" value="SH3"/>
    <property type="match status" value="1"/>
</dbReference>
<dbReference type="Pfam" id="PF22931">
    <property type="entry name" value="SAM_TNK"/>
    <property type="match status" value="1"/>
</dbReference>
<dbReference type="Gene3D" id="3.30.200.20">
    <property type="entry name" value="Phosphorylase Kinase, domain 1"/>
    <property type="match status" value="1"/>
</dbReference>
<evidence type="ECO:0000256" key="6">
    <source>
        <dbReference type="ARBA" id="ARBA00022679"/>
    </source>
</evidence>
<evidence type="ECO:0000259" key="17">
    <source>
        <dbReference type="PROSITE" id="PS50002"/>
    </source>
</evidence>
<comment type="similarity">
    <text evidence="2">Belongs to the aldo/keto reductase family.</text>
</comment>
<dbReference type="PROSITE" id="PS00109">
    <property type="entry name" value="PROTEIN_KINASE_TYR"/>
    <property type="match status" value="1"/>
</dbReference>
<dbReference type="InterPro" id="IPR017441">
    <property type="entry name" value="Protein_kinase_ATP_BS"/>
</dbReference>
<evidence type="ECO:0000256" key="5">
    <source>
        <dbReference type="ARBA" id="ARBA00022490"/>
    </source>
</evidence>
<evidence type="ECO:0000313" key="20">
    <source>
        <dbReference type="Proteomes" id="UP000267029"/>
    </source>
</evidence>
<dbReference type="PANTHER" id="PTHR11732">
    <property type="entry name" value="ALDO/KETO REDUCTASE"/>
    <property type="match status" value="1"/>
</dbReference>
<feature type="compositionally biased region" description="Polar residues" evidence="16">
    <location>
        <begin position="781"/>
        <end position="826"/>
    </location>
</feature>
<keyword evidence="8" id="KW-0418">Kinase</keyword>
<dbReference type="PROSITE" id="PS00062">
    <property type="entry name" value="ALDOKETO_REDUCTASE_2"/>
    <property type="match status" value="1"/>
</dbReference>
<feature type="compositionally biased region" description="Polar residues" evidence="16">
    <location>
        <begin position="1276"/>
        <end position="1287"/>
    </location>
</feature>
<dbReference type="GO" id="GO:0005737">
    <property type="term" value="C:cytoplasm"/>
    <property type="evidence" value="ECO:0007669"/>
    <property type="project" value="UniProtKB-SubCell"/>
</dbReference>
<feature type="region of interest" description="Disordered" evidence="16">
    <location>
        <begin position="673"/>
        <end position="703"/>
    </location>
</feature>
<dbReference type="GO" id="GO:0004674">
    <property type="term" value="F:protein serine/threonine kinase activity"/>
    <property type="evidence" value="ECO:0007669"/>
    <property type="project" value="UniProtKB-EC"/>
</dbReference>
<dbReference type="Pfam" id="PF00248">
    <property type="entry name" value="Aldo_ket_red"/>
    <property type="match status" value="1"/>
</dbReference>
<feature type="region of interest" description="Disordered" evidence="16">
    <location>
        <begin position="781"/>
        <end position="844"/>
    </location>
</feature>
<evidence type="ECO:0000256" key="13">
    <source>
        <dbReference type="ARBA" id="ARBA00047899"/>
    </source>
</evidence>
<dbReference type="GO" id="GO:0004715">
    <property type="term" value="F:non-membrane spanning protein tyrosine kinase activity"/>
    <property type="evidence" value="ECO:0007669"/>
    <property type="project" value="UniProtKB-EC"/>
</dbReference>
<feature type="compositionally biased region" description="Low complexity" evidence="16">
    <location>
        <begin position="827"/>
        <end position="839"/>
    </location>
</feature>
<dbReference type="Pfam" id="PF09027">
    <property type="entry name" value="GTPase_binding"/>
    <property type="match status" value="1"/>
</dbReference>
<dbReference type="InterPro" id="IPR018170">
    <property type="entry name" value="Aldo/ket_reductase_CS"/>
</dbReference>
<dbReference type="Pfam" id="PF07714">
    <property type="entry name" value="PK_Tyr_Ser-Thr"/>
    <property type="match status" value="1"/>
</dbReference>
<dbReference type="PROSITE" id="PS50011">
    <property type="entry name" value="PROTEIN_KINASE_DOM"/>
    <property type="match status" value="1"/>
</dbReference>
<keyword evidence="5" id="KW-0963">Cytoplasm</keyword>
<dbReference type="InterPro" id="IPR023210">
    <property type="entry name" value="NADP_OxRdtase_dom"/>
</dbReference>
<dbReference type="InterPro" id="IPR001452">
    <property type="entry name" value="SH3_domain"/>
</dbReference>
<evidence type="ECO:0000256" key="7">
    <source>
        <dbReference type="ARBA" id="ARBA00022741"/>
    </source>
</evidence>
<dbReference type="PRINTS" id="PR00109">
    <property type="entry name" value="TYRKINASE"/>
</dbReference>
<dbReference type="InterPro" id="IPR008266">
    <property type="entry name" value="Tyr_kinase_AS"/>
</dbReference>
<dbReference type="InterPro" id="IPR020471">
    <property type="entry name" value="AKR"/>
</dbReference>
<evidence type="ECO:0000256" key="3">
    <source>
        <dbReference type="ARBA" id="ARBA00011903"/>
    </source>
</evidence>
<dbReference type="STRING" id="53468.A0A3P6GSA2"/>
<evidence type="ECO:0000256" key="12">
    <source>
        <dbReference type="ARBA" id="ARBA00023137"/>
    </source>
</evidence>
<dbReference type="InterPro" id="IPR055175">
    <property type="entry name" value="ACK/TNK-like_SAM"/>
</dbReference>
<dbReference type="InterPro" id="IPR015116">
    <property type="entry name" value="Cdc42-bd-like"/>
</dbReference>
<dbReference type="Gene3D" id="4.10.680.10">
    <property type="entry name" value="Cdc42-like binding domain"/>
    <property type="match status" value="1"/>
</dbReference>
<feature type="binding site" evidence="15">
    <location>
        <position position="162"/>
    </location>
    <ligand>
        <name>ATP</name>
        <dbReference type="ChEBI" id="CHEBI:30616"/>
    </ligand>
</feature>
<feature type="compositionally biased region" description="Pro residues" evidence="16">
    <location>
        <begin position="688"/>
        <end position="702"/>
    </location>
</feature>
<protein>
    <recommendedName>
        <fullName evidence="3">non-specific protein-tyrosine kinase</fullName>
        <ecNumber evidence="3">2.7.10.2</ecNumber>
    </recommendedName>
</protein>
<dbReference type="FunFam" id="3.20.20.100:FF:000006">
    <property type="entry name" value="Aldo-keto reductase family 1 member A1"/>
    <property type="match status" value="1"/>
</dbReference>
<dbReference type="OrthoDB" id="635774at2759"/>
<keyword evidence="20" id="KW-1185">Reference proteome</keyword>
<comment type="subcellular location">
    <subcellularLocation>
        <location evidence="1">Cytoplasm</location>
    </subcellularLocation>
</comment>
<feature type="compositionally biased region" description="Basic and acidic residues" evidence="16">
    <location>
        <begin position="1264"/>
        <end position="1275"/>
    </location>
</feature>
<accession>A0A3P6GSA2</accession>
<dbReference type="GO" id="GO:0005524">
    <property type="term" value="F:ATP binding"/>
    <property type="evidence" value="ECO:0007669"/>
    <property type="project" value="UniProtKB-UniRule"/>
</dbReference>
<dbReference type="InterPro" id="IPR001245">
    <property type="entry name" value="Ser-Thr/Tyr_kinase_cat_dom"/>
</dbReference>
<name>A0A3P6GSA2_MESCO</name>
<sequence length="1415" mass="156423">MLSINVFVFLLRLQHFDYVRTSDLQRIGLSGPAIGRVKEALNVCRENAGLPKNRRRRHHYRLSFGIPFFDLLRYGPPRDVPILTALSDSVSSPQALHRRRQSDYGGLQSSTLDDLIACQLIRPDDITLHEKDDGRLGSGSFGVVRRADWRTPAGKTLPVALKILRRSKTKDIDFFSSVLSEVMLMQSVSHPNLVRIYGIIPLNPLVIVTELAPQGSLLATLRSHSHRLMLSKKDSFNEICTPTAFSVDLLWDMGIQLARGMSHLASRYLVHRDLAARNVLLFSGYGKAVTVKIGDFGLLRRVACDSGEDPSAFVYVGHGKQRIPFAWSPPEAIRGRRFSQASDVWSWGVTLWEIWTGGGEPWAGLSSDAVLAELNSQRRLAWPRLTCPRKLYQLMLACWRSDAPSEVVATQNFDEADRMDVVAGDRIVVIDGQAENFWWRGQNRRTGEIASFPREIVRLQRNLSSQDISRPMQNSFVHAGHHGFEGRDWGHVDRVDPVFLSGITPHHADTLGQTYVQQASNFSISSSSSWKPLRNMSAGGLPAAGGCFGDENSSSLPDDPQVGNYDEAEEDERRLLDASTSGTIARQQLPPPPLPSNLSKGLESSLRSEYYSLGNSTPATIASTSASASRSKGEDATPTASSVSHRVSNSFTASGAPDTDPFSLIDFHHSADGTTRCPTPSAPIYQFAPPPPPPPPQRPPTSPYFQAAWNCWMRSGDGAVPRNPPPNPPVSCDPPPVPHRAADIDRIRVLFDAQTISTSSSSASSRPVQQREQELLVGAAASSSNPFLQPRTSDLPQHTTTSRSSSFSNCPPNPANFVSSEGESGKSSPTSVSLSLPVSSERDPCTASPDSLWTFPVSTAFDPVEVDLVAKRLPGGCSLTEARDALNCAINSPRARSIIHLHSPPPLADVMAPGARDWRVKVAVRLLLLRRLVRLQLCTDLELCWSALEKADWSVEGATSTSIPYLTAENGMRIPCLGLGTFKLRGDDGGVALNAALEIGYRHFDCAHLYNNEEELGRVFHAWIESGRVRRCDLFITSKLWNTFHRPSLVKQACATSVQRLQVDYLDLYLIHWPVPYQPSDVMVPKDGHNQTLFDDVDMLDTWRAMENLVTGGLCRYLGLSNFNVRQIERILTNSAIRPSVLQIESNISFPNQSLIDFAQTNGIVVTGYFVLGCPYFHSKLTKRPLLESQEIREIANKYGRTTAQVALRHGLQRGLCVLFRSKTPLRLAENFQVFDFELSSDDMDRLALLGTGERILKGAAMRGHPEYPFEENDRQSAPMSHEASTSHNDDDNVVASLKFYGQRRSSDVPDPREIVIPVDNVQYVETTDDNGLPGLEISFNIVHDFSTLISDEIKETLKAIIEGQEWGCKKKSINFCLPRGQSVDIQKLIHQAVRTIEDVATTGSQCDTAKHDGN</sequence>
<keyword evidence="12" id="KW-0829">Tyrosine-protein kinase</keyword>
<comment type="catalytic activity">
    <reaction evidence="13">
        <text>L-threonyl-[protein] + ATP = O-phospho-L-threonyl-[protein] + ADP + H(+)</text>
        <dbReference type="Rhea" id="RHEA:46608"/>
        <dbReference type="Rhea" id="RHEA-COMP:11060"/>
        <dbReference type="Rhea" id="RHEA-COMP:11605"/>
        <dbReference type="ChEBI" id="CHEBI:15378"/>
        <dbReference type="ChEBI" id="CHEBI:30013"/>
        <dbReference type="ChEBI" id="CHEBI:30616"/>
        <dbReference type="ChEBI" id="CHEBI:61977"/>
        <dbReference type="ChEBI" id="CHEBI:456216"/>
        <dbReference type="EC" id="2.7.11.1"/>
    </reaction>
</comment>
<keyword evidence="4 14" id="KW-0728">SH3 domain</keyword>
<dbReference type="Gene3D" id="1.10.510.10">
    <property type="entry name" value="Transferase(Phosphotransferase) domain 1"/>
    <property type="match status" value="1"/>
</dbReference>
<evidence type="ECO:0000259" key="18">
    <source>
        <dbReference type="PROSITE" id="PS50011"/>
    </source>
</evidence>
<feature type="region of interest" description="Disordered" evidence="16">
    <location>
        <begin position="622"/>
        <end position="659"/>
    </location>
</feature>
<dbReference type="InterPro" id="IPR000719">
    <property type="entry name" value="Prot_kinase_dom"/>
</dbReference>
<feature type="domain" description="SH3" evidence="17">
    <location>
        <begin position="402"/>
        <end position="462"/>
    </location>
</feature>
<evidence type="ECO:0000256" key="14">
    <source>
        <dbReference type="PROSITE-ProRule" id="PRU00192"/>
    </source>
</evidence>
<dbReference type="EMBL" id="UXSR01005546">
    <property type="protein sequence ID" value="VDD82637.1"/>
    <property type="molecule type" value="Genomic_DNA"/>
</dbReference>
<dbReference type="GO" id="GO:0016491">
    <property type="term" value="F:oxidoreductase activity"/>
    <property type="evidence" value="ECO:0007669"/>
    <property type="project" value="UniProtKB-KW"/>
</dbReference>
<dbReference type="InterPro" id="IPR036812">
    <property type="entry name" value="NAD(P)_OxRdtase_dom_sf"/>
</dbReference>
<dbReference type="SUPFAM" id="SSF51430">
    <property type="entry name" value="NAD(P)-linked oxidoreductase"/>
    <property type="match status" value="1"/>
</dbReference>
<feature type="compositionally biased region" description="Pro residues" evidence="16">
    <location>
        <begin position="722"/>
        <end position="738"/>
    </location>
</feature>
<dbReference type="InterPro" id="IPR036028">
    <property type="entry name" value="SH3-like_dom_sf"/>
</dbReference>
<evidence type="ECO:0000256" key="10">
    <source>
        <dbReference type="ARBA" id="ARBA00022857"/>
    </source>
</evidence>
<dbReference type="PRINTS" id="PR00069">
    <property type="entry name" value="ALDKETRDTASE"/>
</dbReference>
<keyword evidence="9 15" id="KW-0067">ATP-binding</keyword>
<keyword evidence="11" id="KW-0560">Oxidoreductase</keyword>
<evidence type="ECO:0000256" key="15">
    <source>
        <dbReference type="PROSITE-ProRule" id="PRU10141"/>
    </source>
</evidence>
<dbReference type="SMART" id="SM00219">
    <property type="entry name" value="TyrKc"/>
    <property type="match status" value="1"/>
</dbReference>
<evidence type="ECO:0000313" key="19">
    <source>
        <dbReference type="EMBL" id="VDD82637.1"/>
    </source>
</evidence>
<feature type="compositionally biased region" description="Polar residues" evidence="16">
    <location>
        <begin position="638"/>
        <end position="653"/>
    </location>
</feature>
<dbReference type="Gene3D" id="3.20.20.100">
    <property type="entry name" value="NADP-dependent oxidoreductase domain"/>
    <property type="match status" value="1"/>
</dbReference>
<evidence type="ECO:0000256" key="11">
    <source>
        <dbReference type="ARBA" id="ARBA00023002"/>
    </source>
</evidence>
<dbReference type="InterPro" id="IPR011009">
    <property type="entry name" value="Kinase-like_dom_sf"/>
</dbReference>
<feature type="region of interest" description="Disordered" evidence="16">
    <location>
        <begin position="716"/>
        <end position="740"/>
    </location>
</feature>
<gene>
    <name evidence="19" type="ORF">MCOS_LOCUS8640</name>
</gene>
<dbReference type="PROSITE" id="PS00107">
    <property type="entry name" value="PROTEIN_KINASE_ATP"/>
    <property type="match status" value="1"/>
</dbReference>
<feature type="region of interest" description="Disordered" evidence="16">
    <location>
        <begin position="542"/>
        <end position="601"/>
    </location>
</feature>
<evidence type="ECO:0000256" key="9">
    <source>
        <dbReference type="ARBA" id="ARBA00022840"/>
    </source>
</evidence>
<feature type="domain" description="Protein kinase" evidence="18">
    <location>
        <begin position="130"/>
        <end position="422"/>
    </location>
</feature>
<dbReference type="SMART" id="SM00326">
    <property type="entry name" value="SH3"/>
    <property type="match status" value="1"/>
</dbReference>
<dbReference type="InterPro" id="IPR020635">
    <property type="entry name" value="Tyr_kinase_cat_dom"/>
</dbReference>